<evidence type="ECO:0000256" key="4">
    <source>
        <dbReference type="ARBA" id="ARBA00012706"/>
    </source>
</evidence>
<evidence type="ECO:0000313" key="12">
    <source>
        <dbReference type="Proteomes" id="UP000485058"/>
    </source>
</evidence>
<dbReference type="InterPro" id="IPR017853">
    <property type="entry name" value="GH"/>
</dbReference>
<keyword evidence="12" id="KW-1185">Reference proteome</keyword>
<keyword evidence="8" id="KW-0326">Glycosidase</keyword>
<evidence type="ECO:0000256" key="5">
    <source>
        <dbReference type="ARBA" id="ARBA00022525"/>
    </source>
</evidence>
<comment type="subcellular location">
    <subcellularLocation>
        <location evidence="2">Secreted</location>
    </subcellularLocation>
</comment>
<dbReference type="GO" id="GO:0016985">
    <property type="term" value="F:mannan endo-1,4-beta-mannosidase activity"/>
    <property type="evidence" value="ECO:0007669"/>
    <property type="project" value="UniProtKB-EC"/>
</dbReference>
<evidence type="ECO:0000313" key="10">
    <source>
        <dbReference type="EMBL" id="GFH07166.1"/>
    </source>
</evidence>
<comment type="similarity">
    <text evidence="3">Belongs to the glycosyl hydrolase 5 (cellulase A) family.</text>
</comment>
<dbReference type="InterPro" id="IPR045053">
    <property type="entry name" value="MAN-like"/>
</dbReference>
<dbReference type="InterPro" id="IPR001547">
    <property type="entry name" value="Glyco_hydro_5"/>
</dbReference>
<feature type="domain" description="Glycoside hydrolase family 5" evidence="9">
    <location>
        <begin position="1"/>
        <end position="29"/>
    </location>
</feature>
<feature type="non-terminal residue" evidence="10">
    <location>
        <position position="31"/>
    </location>
</feature>
<evidence type="ECO:0000256" key="1">
    <source>
        <dbReference type="ARBA" id="ARBA00001678"/>
    </source>
</evidence>
<reference evidence="10 12" key="1">
    <citation type="submission" date="2020-02" db="EMBL/GenBank/DDBJ databases">
        <title>Draft genome sequence of Haematococcus lacustris strain NIES-144.</title>
        <authorList>
            <person name="Morimoto D."/>
            <person name="Nakagawa S."/>
            <person name="Yoshida T."/>
            <person name="Sawayama S."/>
        </authorList>
    </citation>
    <scope>NUCLEOTIDE SEQUENCE [LARGE SCALE GENOMIC DNA]</scope>
    <source>
        <strain evidence="10 12">NIES-144</strain>
    </source>
</reference>
<dbReference type="EMBL" id="BLLF01001824">
    <property type="protein sequence ID" value="GFH21414.1"/>
    <property type="molecule type" value="Genomic_DNA"/>
</dbReference>
<keyword evidence="6" id="KW-0732">Signal</keyword>
<keyword evidence="5" id="KW-0964">Secreted</keyword>
<dbReference type="Pfam" id="PF26410">
    <property type="entry name" value="GH5_mannosidase"/>
    <property type="match status" value="1"/>
</dbReference>
<protein>
    <recommendedName>
        <fullName evidence="4">mannan endo-1,4-beta-mannosidase</fullName>
        <ecNumber evidence="4">3.2.1.78</ecNumber>
    </recommendedName>
</protein>
<dbReference type="Proteomes" id="UP000485058">
    <property type="component" value="Unassembled WGS sequence"/>
</dbReference>
<organism evidence="10 12">
    <name type="scientific">Haematococcus lacustris</name>
    <name type="common">Green alga</name>
    <name type="synonym">Haematococcus pluvialis</name>
    <dbReference type="NCBI Taxonomy" id="44745"/>
    <lineage>
        <taxon>Eukaryota</taxon>
        <taxon>Viridiplantae</taxon>
        <taxon>Chlorophyta</taxon>
        <taxon>core chlorophytes</taxon>
        <taxon>Chlorophyceae</taxon>
        <taxon>CS clade</taxon>
        <taxon>Chlamydomonadales</taxon>
        <taxon>Haematococcaceae</taxon>
        <taxon>Haematococcus</taxon>
    </lineage>
</organism>
<dbReference type="PANTHER" id="PTHR31451:SF39">
    <property type="entry name" value="MANNAN ENDO-1,4-BETA-MANNOSIDASE 1"/>
    <property type="match status" value="1"/>
</dbReference>
<evidence type="ECO:0000256" key="3">
    <source>
        <dbReference type="ARBA" id="ARBA00005641"/>
    </source>
</evidence>
<evidence type="ECO:0000256" key="6">
    <source>
        <dbReference type="ARBA" id="ARBA00022729"/>
    </source>
</evidence>
<dbReference type="GO" id="GO:0005576">
    <property type="term" value="C:extracellular region"/>
    <property type="evidence" value="ECO:0007669"/>
    <property type="project" value="UniProtKB-SubCell"/>
</dbReference>
<evidence type="ECO:0000313" key="11">
    <source>
        <dbReference type="EMBL" id="GFH21414.1"/>
    </source>
</evidence>
<name>A0A699YJJ6_HAELA</name>
<evidence type="ECO:0000259" key="9">
    <source>
        <dbReference type="Pfam" id="PF26410"/>
    </source>
</evidence>
<comment type="caution">
    <text evidence="10">The sequence shown here is derived from an EMBL/GenBank/DDBJ whole genome shotgun (WGS) entry which is preliminary data.</text>
</comment>
<sequence>MLTRVNTFTGVAYKDDPAIMSWDVLNEPRCP</sequence>
<proteinExistence type="inferred from homology"/>
<dbReference type="AlphaFoldDB" id="A0A699YJJ6"/>
<dbReference type="Gene3D" id="3.20.20.80">
    <property type="entry name" value="Glycosidases"/>
    <property type="match status" value="1"/>
</dbReference>
<evidence type="ECO:0000256" key="7">
    <source>
        <dbReference type="ARBA" id="ARBA00022801"/>
    </source>
</evidence>
<evidence type="ECO:0000256" key="2">
    <source>
        <dbReference type="ARBA" id="ARBA00004613"/>
    </source>
</evidence>
<feature type="non-terminal residue" evidence="10">
    <location>
        <position position="1"/>
    </location>
</feature>
<dbReference type="PANTHER" id="PTHR31451">
    <property type="match status" value="1"/>
</dbReference>
<dbReference type="EMBL" id="BLLF01000078">
    <property type="protein sequence ID" value="GFH07166.1"/>
    <property type="molecule type" value="Genomic_DNA"/>
</dbReference>
<dbReference type="EC" id="3.2.1.78" evidence="4"/>
<comment type="catalytic activity">
    <reaction evidence="1">
        <text>Random hydrolysis of (1-&gt;4)-beta-D-mannosidic linkages in mannans, galactomannans and glucomannans.</text>
        <dbReference type="EC" id="3.2.1.78"/>
    </reaction>
</comment>
<accession>A0A699YJJ6</accession>
<gene>
    <name evidence="10" type="ORF">HaLaN_01927</name>
    <name evidence="11" type="ORF">HaLaN_18718</name>
</gene>
<evidence type="ECO:0000256" key="8">
    <source>
        <dbReference type="ARBA" id="ARBA00023295"/>
    </source>
</evidence>
<keyword evidence="7" id="KW-0378">Hydrolase</keyword>
<dbReference type="SUPFAM" id="SSF51445">
    <property type="entry name" value="(Trans)glycosidases"/>
    <property type="match status" value="1"/>
</dbReference>